<dbReference type="InterPro" id="IPR051181">
    <property type="entry name" value="CAF1_poly(A)_ribonucleases"/>
</dbReference>
<accession>A0A292PQU7</accession>
<dbReference type="GO" id="GO:0003723">
    <property type="term" value="F:RNA binding"/>
    <property type="evidence" value="ECO:0007669"/>
    <property type="project" value="TreeGrafter"/>
</dbReference>
<dbReference type="Gene3D" id="3.30.420.10">
    <property type="entry name" value="Ribonuclease H-like superfamily/Ribonuclease H"/>
    <property type="match status" value="2"/>
</dbReference>
<dbReference type="GO" id="GO:0000289">
    <property type="term" value="P:nuclear-transcribed mRNA poly(A) tail shortening"/>
    <property type="evidence" value="ECO:0007669"/>
    <property type="project" value="TreeGrafter"/>
</dbReference>
<gene>
    <name evidence="2" type="ORF">GSTUAT00006042001</name>
</gene>
<protein>
    <submittedName>
        <fullName evidence="2">Uncharacterized protein</fullName>
    </submittedName>
</protein>
<dbReference type="AlphaFoldDB" id="A0A292PQU7"/>
<dbReference type="InterPro" id="IPR012337">
    <property type="entry name" value="RNaseH-like_sf"/>
</dbReference>
<dbReference type="InterPro" id="IPR036397">
    <property type="entry name" value="RNaseH_sf"/>
</dbReference>
<dbReference type="GO" id="GO:1990431">
    <property type="term" value="P:priRNA 3'-end processing"/>
    <property type="evidence" value="ECO:0007669"/>
    <property type="project" value="TreeGrafter"/>
</dbReference>
<evidence type="ECO:0000256" key="1">
    <source>
        <dbReference type="ARBA" id="ARBA00008372"/>
    </source>
</evidence>
<dbReference type="GO" id="GO:0000175">
    <property type="term" value="F:3'-5'-RNA exonuclease activity"/>
    <property type="evidence" value="ECO:0007669"/>
    <property type="project" value="TreeGrafter"/>
</dbReference>
<dbReference type="GO" id="GO:1990432">
    <property type="term" value="P:siRNA 3'-end processing"/>
    <property type="evidence" value="ECO:0007669"/>
    <property type="project" value="TreeGrafter"/>
</dbReference>
<comment type="similarity">
    <text evidence="1">Belongs to the CAF1 family.</text>
</comment>
<dbReference type="PANTHER" id="PTHR15092">
    <property type="entry name" value="POLY A -SPECIFIC RIBONUCLEASE/TARGET OF EGR1, MEMBER 1"/>
    <property type="match status" value="1"/>
</dbReference>
<reference evidence="2" key="1">
    <citation type="submission" date="2015-10" db="EMBL/GenBank/DDBJ databases">
        <authorList>
            <person name="Regsiter A."/>
            <person name="william w."/>
        </authorList>
    </citation>
    <scope>NUCLEOTIDE SEQUENCE</scope>
    <source>
        <strain evidence="2">Montdore</strain>
    </source>
</reference>
<evidence type="ECO:0000313" key="2">
    <source>
        <dbReference type="EMBL" id="CUS09906.1"/>
    </source>
</evidence>
<dbReference type="Pfam" id="PF04857">
    <property type="entry name" value="CAF1"/>
    <property type="match status" value="1"/>
</dbReference>
<dbReference type="InterPro" id="IPR006941">
    <property type="entry name" value="RNase_CAF1"/>
</dbReference>
<dbReference type="SUPFAM" id="SSF53098">
    <property type="entry name" value="Ribonuclease H-like"/>
    <property type="match status" value="1"/>
</dbReference>
<name>A0A292PQU7_9PEZI</name>
<keyword evidence="3" id="KW-1185">Reference proteome</keyword>
<dbReference type="PANTHER" id="PTHR15092:SF22">
    <property type="entry name" value="POLY(A)-SPECIFIC RIBONUCLEASE PNLDC1"/>
    <property type="match status" value="1"/>
</dbReference>
<dbReference type="EMBL" id="LN891066">
    <property type="protein sequence ID" value="CUS09906.1"/>
    <property type="molecule type" value="Genomic_DNA"/>
</dbReference>
<dbReference type="GO" id="GO:0005634">
    <property type="term" value="C:nucleus"/>
    <property type="evidence" value="ECO:0007669"/>
    <property type="project" value="TreeGrafter"/>
</dbReference>
<evidence type="ECO:0000313" key="3">
    <source>
        <dbReference type="Proteomes" id="UP001412239"/>
    </source>
</evidence>
<dbReference type="Proteomes" id="UP001412239">
    <property type="component" value="Unassembled WGS sequence"/>
</dbReference>
<sequence length="479" mass="54872">MEVHNSNFRQLLPDIISSIDNSCFVAIDLELSGIHKTSGPRNAPLNRKQNLEERYREVKTAAERFQVLQLGLCPVSYDEVLGRFSILAIPGPRSYQANARPESYVCRPFNFFVSPNSEQKFGLDREYVVQASAIGFLLESGFNFNSTYTSGIRYLSRREERYVIERENRIAQEPKEDIHIDDASQQFVKDFIAEIQEWVDDPNPTFDFVNISTVGQGVNSYQKRLIHQVVRKTFPHLQTLGRPTFVQVIRTDPAAEKMKRDERRARFETDLERGIGLRHVIDALFASQKPLVGHNLFTDLINLYECFIGPLPSTSTEFAHAIHENFPIVIDTKFIATCDAETASFGSNLQGIWDLLCTQDYPTIELDIGYTRYVTSRLAHEAGYDSYNTAQVLIRLVGRYQAYLSHHLKAKNDDPESMSIKYLLDYLHRLDRFPPADHRIDIPKRLPSLDSSFWKGFINSLRVNGTLEGLWVLGRQGPV</sequence>
<proteinExistence type="inferred from homology"/>
<organism evidence="2 3">
    <name type="scientific">Tuber aestivum</name>
    <name type="common">summer truffle</name>
    <dbReference type="NCBI Taxonomy" id="59557"/>
    <lineage>
        <taxon>Eukaryota</taxon>
        <taxon>Fungi</taxon>
        <taxon>Dikarya</taxon>
        <taxon>Ascomycota</taxon>
        <taxon>Pezizomycotina</taxon>
        <taxon>Pezizomycetes</taxon>
        <taxon>Pezizales</taxon>
        <taxon>Tuberaceae</taxon>
        <taxon>Tuber</taxon>
    </lineage>
</organism>